<feature type="compositionally biased region" description="Basic residues" evidence="11">
    <location>
        <begin position="925"/>
        <end position="934"/>
    </location>
</feature>
<feature type="compositionally biased region" description="Basic and acidic residues" evidence="11">
    <location>
        <begin position="579"/>
        <end position="588"/>
    </location>
</feature>
<feature type="compositionally biased region" description="Basic and acidic residues" evidence="11">
    <location>
        <begin position="124"/>
        <end position="134"/>
    </location>
</feature>
<dbReference type="InterPro" id="IPR044570">
    <property type="entry name" value="Set1-like"/>
</dbReference>
<evidence type="ECO:0000256" key="7">
    <source>
        <dbReference type="ARBA" id="ARBA00023242"/>
    </source>
</evidence>
<dbReference type="InterPro" id="IPR002999">
    <property type="entry name" value="Tudor"/>
</dbReference>
<reference evidence="15 16" key="1">
    <citation type="journal article" date="2024" name="Nat. Commun.">
        <title>Phylogenomics reveals the evolutionary origins of lichenization in chlorophyte algae.</title>
        <authorList>
            <person name="Puginier C."/>
            <person name="Libourel C."/>
            <person name="Otte J."/>
            <person name="Skaloud P."/>
            <person name="Haon M."/>
            <person name="Grisel S."/>
            <person name="Petersen M."/>
            <person name="Berrin J.G."/>
            <person name="Delaux P.M."/>
            <person name="Dal Grande F."/>
            <person name="Keller J."/>
        </authorList>
    </citation>
    <scope>NUCLEOTIDE SEQUENCE [LARGE SCALE GENOMIC DNA]</scope>
    <source>
        <strain evidence="15 16">SAG 2523</strain>
    </source>
</reference>
<name>A0AAW1T2Z2_9CHLO</name>
<feature type="compositionally biased region" description="Polar residues" evidence="11">
    <location>
        <begin position="802"/>
        <end position="820"/>
    </location>
</feature>
<feature type="region of interest" description="Disordered" evidence="11">
    <location>
        <begin position="551"/>
        <end position="631"/>
    </location>
</feature>
<feature type="domain" description="Post-SET" evidence="14">
    <location>
        <begin position="1290"/>
        <end position="1306"/>
    </location>
</feature>
<dbReference type="CDD" id="cd20404">
    <property type="entry name" value="Tudor_Agenet_AtEML-like"/>
    <property type="match status" value="2"/>
</dbReference>
<evidence type="ECO:0000256" key="11">
    <source>
        <dbReference type="SAM" id="MobiDB-lite"/>
    </source>
</evidence>
<organism evidence="15 16">
    <name type="scientific">Apatococcus fuscideae</name>
    <dbReference type="NCBI Taxonomy" id="2026836"/>
    <lineage>
        <taxon>Eukaryota</taxon>
        <taxon>Viridiplantae</taxon>
        <taxon>Chlorophyta</taxon>
        <taxon>core chlorophytes</taxon>
        <taxon>Trebouxiophyceae</taxon>
        <taxon>Chlorellales</taxon>
        <taxon>Chlorellaceae</taxon>
        <taxon>Apatococcus</taxon>
    </lineage>
</organism>
<evidence type="ECO:0000256" key="5">
    <source>
        <dbReference type="ARBA" id="ARBA00022691"/>
    </source>
</evidence>
<comment type="catalytic activity">
    <reaction evidence="9">
        <text>N(6)-methyl-L-lysyl(4)-[histone H3] + S-adenosyl-L-methionine = N(6),N(6)-dimethyl-L-lysyl(4)-[histone H3] + S-adenosyl-L-homocysteine + H(+)</text>
        <dbReference type="Rhea" id="RHEA:60268"/>
        <dbReference type="Rhea" id="RHEA-COMP:15540"/>
        <dbReference type="Rhea" id="RHEA-COMP:15543"/>
        <dbReference type="ChEBI" id="CHEBI:15378"/>
        <dbReference type="ChEBI" id="CHEBI:57856"/>
        <dbReference type="ChEBI" id="CHEBI:59789"/>
        <dbReference type="ChEBI" id="CHEBI:61929"/>
        <dbReference type="ChEBI" id="CHEBI:61976"/>
    </reaction>
</comment>
<dbReference type="SMART" id="SM00317">
    <property type="entry name" value="SET"/>
    <property type="match status" value="1"/>
</dbReference>
<evidence type="ECO:0000256" key="2">
    <source>
        <dbReference type="ARBA" id="ARBA00012182"/>
    </source>
</evidence>
<feature type="region of interest" description="Disordered" evidence="11">
    <location>
        <begin position="694"/>
        <end position="738"/>
    </location>
</feature>
<accession>A0AAW1T2Z2</accession>
<protein>
    <recommendedName>
        <fullName evidence="2">[histone H3]-lysine(4) N-trimethyltransferase</fullName>
        <ecNumber evidence="2">2.1.1.354</ecNumber>
    </recommendedName>
</protein>
<feature type="region of interest" description="Disordered" evidence="11">
    <location>
        <begin position="917"/>
        <end position="944"/>
    </location>
</feature>
<keyword evidence="16" id="KW-1185">Reference proteome</keyword>
<dbReference type="InterPro" id="IPR003616">
    <property type="entry name" value="Post-SET_dom"/>
</dbReference>
<feature type="domain" description="SAND" evidence="13">
    <location>
        <begin position="852"/>
        <end position="908"/>
    </location>
</feature>
<dbReference type="InterPro" id="IPR046341">
    <property type="entry name" value="SET_dom_sf"/>
</dbReference>
<evidence type="ECO:0000256" key="8">
    <source>
        <dbReference type="ARBA" id="ARBA00047571"/>
    </source>
</evidence>
<dbReference type="GO" id="GO:0140999">
    <property type="term" value="F:histone H3K4 trimethyltransferase activity"/>
    <property type="evidence" value="ECO:0007669"/>
    <property type="project" value="UniProtKB-EC"/>
</dbReference>
<dbReference type="GO" id="GO:0048188">
    <property type="term" value="C:Set1C/COMPASS complex"/>
    <property type="evidence" value="ECO:0007669"/>
    <property type="project" value="TreeGrafter"/>
</dbReference>
<evidence type="ECO:0000256" key="10">
    <source>
        <dbReference type="ARBA" id="ARBA00049129"/>
    </source>
</evidence>
<evidence type="ECO:0000256" key="3">
    <source>
        <dbReference type="ARBA" id="ARBA00022603"/>
    </source>
</evidence>
<feature type="compositionally biased region" description="Low complexity" evidence="11">
    <location>
        <begin position="1022"/>
        <end position="1034"/>
    </location>
</feature>
<evidence type="ECO:0000259" key="14">
    <source>
        <dbReference type="PROSITE" id="PS50868"/>
    </source>
</evidence>
<feature type="compositionally biased region" description="Basic residues" evidence="11">
    <location>
        <begin position="71"/>
        <end position="81"/>
    </location>
</feature>
<dbReference type="GO" id="GO:0003677">
    <property type="term" value="F:DNA binding"/>
    <property type="evidence" value="ECO:0007669"/>
    <property type="project" value="InterPro"/>
</dbReference>
<dbReference type="PANTHER" id="PTHR45814">
    <property type="entry name" value="HISTONE-LYSINE N-METHYLTRANSFERASE SETD1"/>
    <property type="match status" value="1"/>
</dbReference>
<keyword evidence="3" id="KW-0489">Methyltransferase</keyword>
<dbReference type="PROSITE" id="PS50864">
    <property type="entry name" value="SAND"/>
    <property type="match status" value="1"/>
</dbReference>
<comment type="subcellular location">
    <subcellularLocation>
        <location evidence="1">Nucleus</location>
    </subcellularLocation>
</comment>
<keyword evidence="5" id="KW-0949">S-adenosyl-L-methionine</keyword>
<dbReference type="InterPro" id="IPR001214">
    <property type="entry name" value="SET_dom"/>
</dbReference>
<dbReference type="GO" id="GO:0032259">
    <property type="term" value="P:methylation"/>
    <property type="evidence" value="ECO:0007669"/>
    <property type="project" value="UniProtKB-KW"/>
</dbReference>
<feature type="compositionally biased region" description="Low complexity" evidence="11">
    <location>
        <begin position="1056"/>
        <end position="1065"/>
    </location>
</feature>
<feature type="region of interest" description="Disordered" evidence="11">
    <location>
        <begin position="38"/>
        <end position="134"/>
    </location>
</feature>
<feature type="domain" description="SET" evidence="12">
    <location>
        <begin position="1166"/>
        <end position="1282"/>
    </location>
</feature>
<proteinExistence type="predicted"/>
<keyword evidence="6" id="KW-0156">Chromatin regulator</keyword>
<evidence type="ECO:0000259" key="13">
    <source>
        <dbReference type="PROSITE" id="PS50864"/>
    </source>
</evidence>
<dbReference type="Gene3D" id="2.30.30.140">
    <property type="match status" value="1"/>
</dbReference>
<dbReference type="EC" id="2.1.1.354" evidence="2"/>
<dbReference type="Gene3D" id="2.170.270.10">
    <property type="entry name" value="SET domain"/>
    <property type="match status" value="1"/>
</dbReference>
<evidence type="ECO:0000256" key="1">
    <source>
        <dbReference type="ARBA" id="ARBA00004123"/>
    </source>
</evidence>
<evidence type="ECO:0000256" key="9">
    <source>
        <dbReference type="ARBA" id="ARBA00047583"/>
    </source>
</evidence>
<dbReference type="SUPFAM" id="SSF63748">
    <property type="entry name" value="Tudor/PWWP/MBT"/>
    <property type="match status" value="1"/>
</dbReference>
<dbReference type="Proteomes" id="UP001485043">
    <property type="component" value="Unassembled WGS sequence"/>
</dbReference>
<dbReference type="SUPFAM" id="SSF63763">
    <property type="entry name" value="SAND domain-like"/>
    <property type="match status" value="1"/>
</dbReference>
<dbReference type="InterPro" id="IPR010919">
    <property type="entry name" value="SAND-like_dom_sf"/>
</dbReference>
<evidence type="ECO:0000313" key="15">
    <source>
        <dbReference type="EMBL" id="KAK9863053.1"/>
    </source>
</evidence>
<dbReference type="PANTHER" id="PTHR45814:SF2">
    <property type="entry name" value="HISTONE-LYSINE N-METHYLTRANSFERASE SETD1"/>
    <property type="match status" value="1"/>
</dbReference>
<dbReference type="InterPro" id="IPR000770">
    <property type="entry name" value="SAND_dom"/>
</dbReference>
<comment type="caution">
    <text evidence="15">The sequence shown here is derived from an EMBL/GenBank/DDBJ whole genome shotgun (WGS) entry which is preliminary data.</text>
</comment>
<evidence type="ECO:0000256" key="6">
    <source>
        <dbReference type="ARBA" id="ARBA00022853"/>
    </source>
</evidence>
<dbReference type="SMART" id="SM00333">
    <property type="entry name" value="TUDOR"/>
    <property type="match status" value="2"/>
</dbReference>
<dbReference type="CDD" id="cd10518">
    <property type="entry name" value="SET_SETD1-like"/>
    <property type="match status" value="1"/>
</dbReference>
<comment type="catalytic activity">
    <reaction evidence="10">
        <text>N(6),N(6)-dimethyl-L-lysyl(4)-[histone H3] + S-adenosyl-L-methionine = N(6),N(6),N(6)-trimethyl-L-lysyl(4)-[histone H3] + S-adenosyl-L-homocysteine + H(+)</text>
        <dbReference type="Rhea" id="RHEA:60272"/>
        <dbReference type="Rhea" id="RHEA-COMP:15537"/>
        <dbReference type="Rhea" id="RHEA-COMP:15540"/>
        <dbReference type="ChEBI" id="CHEBI:15378"/>
        <dbReference type="ChEBI" id="CHEBI:57856"/>
        <dbReference type="ChEBI" id="CHEBI:59789"/>
        <dbReference type="ChEBI" id="CHEBI:61961"/>
        <dbReference type="ChEBI" id="CHEBI:61976"/>
    </reaction>
</comment>
<dbReference type="Pfam" id="PF00856">
    <property type="entry name" value="SET"/>
    <property type="match status" value="1"/>
</dbReference>
<dbReference type="Gene3D" id="3.10.390.10">
    <property type="entry name" value="SAND domain-like"/>
    <property type="match status" value="1"/>
</dbReference>
<evidence type="ECO:0000256" key="4">
    <source>
        <dbReference type="ARBA" id="ARBA00022679"/>
    </source>
</evidence>
<dbReference type="Pfam" id="PF01342">
    <property type="entry name" value="SAND"/>
    <property type="match status" value="1"/>
</dbReference>
<dbReference type="EMBL" id="JALJOV010000522">
    <property type="protein sequence ID" value="KAK9863053.1"/>
    <property type="molecule type" value="Genomic_DNA"/>
</dbReference>
<dbReference type="SUPFAM" id="SSF82199">
    <property type="entry name" value="SET domain"/>
    <property type="match status" value="1"/>
</dbReference>
<feature type="region of interest" description="Disordered" evidence="11">
    <location>
        <begin position="794"/>
        <end position="831"/>
    </location>
</feature>
<evidence type="ECO:0000259" key="12">
    <source>
        <dbReference type="PROSITE" id="PS50280"/>
    </source>
</evidence>
<gene>
    <name evidence="15" type="ORF">WJX84_000545</name>
</gene>
<keyword evidence="4" id="KW-0808">Transferase</keyword>
<feature type="compositionally biased region" description="Pro residues" evidence="11">
    <location>
        <begin position="1035"/>
        <end position="1053"/>
    </location>
</feature>
<feature type="region of interest" description="Disordered" evidence="11">
    <location>
        <begin position="989"/>
        <end position="1075"/>
    </location>
</feature>
<sequence>MGTSCLSQLLERAFPAMNLAIKALIASGWVRSFHGTGVGTSTNNGFWIPGPPPEKEPSPEPLPPPPPKEKKVGRKVGHKPRPPPTAAASGSKVTRHGSSRLSTAVEDQKEAEQPKPAIARRPKRDIVKKEDTEDDPVPKFERLLELREGIPEDVRITCNGHAGLMNVRTQRILAGTAEMSASRFEHVCGKGDAKKWKTSIWTEGPVGEPEESMQDWLNERGLDRKTLQALASNVAAVEEYEAHAYVEVQACMHSMLDLFGPPRQLQAEAASIKQEHAARLLKAETAPGSSATPLSVAATIQDAALARPAQPPPASYGFQFGGSEVMFPQQQDPVRSAKQLAIAQIQGMSLQLPSSRTCMMDDSTSGSAAKHHRFIKQEGPPGHSFHNPLHPFAPHSGPPQLGMPHSAAFPLQGHSQGGRHDIGSQLQHQPAHVRRKSASPPEIVARRSDGFLKAPRFGSGDSADLTGPPRAGGAHPSSPGRSKPALGPGPQGAPRSYTTGTLSQRKEASKGPRHACQDADIGLAQSVSSSAAMPARLNGYPLSSSVMSAANDARGNAPGRLPEALEAGGLPPHPAKRRKVEEKEEGRPRVPRGPVPMLVERNATGQPAVGQQDADGMKQESPEAASPSTSRAGCRCQLYWPLDDEWYEATLGEQDAVSGKHKIVYDADGQEEWVSLELEGRAGRLRWAGAAPSHMPATTLTPILPRGPESALASGRDSPAGGAPDGRQQGGSHPHGQDAVGLRIGIYWPGDGCFYSGTVSSFDEPSGCHCVAYDDNENDWLVLANEKVRWLERDEKEVPVEQPSTPSLSNQPDSKPPSESDTTEQGKKAVAKGDLPARVPCLCNGLRGLFDIAKACVILEGRECTPTEFERLAGKASSKKWKSSLRIDKGGGVPGRTMGDWLVEAGIDEAKAARPRAPTLDAVRRRQGAAKHKSSLLGSDRAPGAQAHREGCLCVICKQSRRGAHLGPCMRFGKRAFVLATPHLLAGARGHQLAEVPESRTWEPEDWEQAHAPAPKPVPEDAPASSGKSKASKPALPPPPPPRSRPPPPPRGGPPSGSQPQPFKPLKASRNSTGRFVRLGEIAMSDAMDAETSMDLPRPRATLPSSRQSQAAQVSDAVLEADACNQVEVAVAAGIVPGAKAAAAKQQAKGQTLKERLAACRASERDRLTFGKSGIHGWGLFARKPLKQDSMIIEYRGDVVTRTVSELREHKYRAAGIDCYLFNINDELVVDATMRGTIGRFTNHCCSPSMYTKVLELDGQPHLVFFARADVRPGQELTYDYRFKEEEGASKMPCMCGAPNCRQTLN</sequence>
<feature type="region of interest" description="Disordered" evidence="11">
    <location>
        <begin position="376"/>
        <end position="515"/>
    </location>
</feature>
<dbReference type="PROSITE" id="PS50868">
    <property type="entry name" value="POST_SET"/>
    <property type="match status" value="1"/>
</dbReference>
<evidence type="ECO:0000313" key="16">
    <source>
        <dbReference type="Proteomes" id="UP001485043"/>
    </source>
</evidence>
<keyword evidence="7" id="KW-0539">Nucleus</keyword>
<dbReference type="PROSITE" id="PS50280">
    <property type="entry name" value="SET"/>
    <property type="match status" value="1"/>
</dbReference>
<comment type="catalytic activity">
    <reaction evidence="8">
        <text>L-lysyl(4)-[histone H3] + 3 S-adenosyl-L-methionine = N(6),N(6),N(6)-trimethyl-L-lysyl(4)-[histone H3] + 3 S-adenosyl-L-homocysteine + 3 H(+)</text>
        <dbReference type="Rhea" id="RHEA:60260"/>
        <dbReference type="Rhea" id="RHEA-COMP:15537"/>
        <dbReference type="Rhea" id="RHEA-COMP:15547"/>
        <dbReference type="ChEBI" id="CHEBI:15378"/>
        <dbReference type="ChEBI" id="CHEBI:29969"/>
        <dbReference type="ChEBI" id="CHEBI:57856"/>
        <dbReference type="ChEBI" id="CHEBI:59789"/>
        <dbReference type="ChEBI" id="CHEBI:61961"/>
        <dbReference type="EC" id="2.1.1.354"/>
    </reaction>
</comment>